<proteinExistence type="predicted"/>
<evidence type="ECO:0000313" key="2">
    <source>
        <dbReference type="Proteomes" id="UP000186102"/>
    </source>
</evidence>
<gene>
    <name evidence="1" type="ORF">DSOL_1158</name>
</gene>
<comment type="caution">
    <text evidence="1">The sequence shown here is derived from an EMBL/GenBank/DDBJ whole genome shotgun (WGS) entry which is preliminary data.</text>
</comment>
<dbReference type="EMBL" id="MLBF01000005">
    <property type="protein sequence ID" value="OLN33047.1"/>
    <property type="molecule type" value="Genomic_DNA"/>
</dbReference>
<protein>
    <submittedName>
        <fullName evidence="1">Uncharacterized protein</fullName>
    </submittedName>
</protein>
<dbReference type="Proteomes" id="UP000186102">
    <property type="component" value="Unassembled WGS sequence"/>
</dbReference>
<evidence type="ECO:0000313" key="1">
    <source>
        <dbReference type="EMBL" id="OLN33047.1"/>
    </source>
</evidence>
<dbReference type="RefSeq" id="WP_075363896.1">
    <property type="nucleotide sequence ID" value="NZ_MLBF01000005.1"/>
</dbReference>
<organism evidence="1 2">
    <name type="scientific">Desulfosporosinus metallidurans</name>
    <dbReference type="NCBI Taxonomy" id="1888891"/>
    <lineage>
        <taxon>Bacteria</taxon>
        <taxon>Bacillati</taxon>
        <taxon>Bacillota</taxon>
        <taxon>Clostridia</taxon>
        <taxon>Eubacteriales</taxon>
        <taxon>Desulfitobacteriaceae</taxon>
        <taxon>Desulfosporosinus</taxon>
    </lineage>
</organism>
<name>A0A1Q8R0C8_9FIRM</name>
<dbReference type="OrthoDB" id="1812931at2"/>
<sequence>MGLIGVEQAFLDLRSLDLVNEEAAEKLFEIVARRNYIVEGAEREYKIALLAAYKNYLDKSR</sequence>
<keyword evidence="2" id="KW-1185">Reference proteome</keyword>
<accession>A0A1Q8R0C8</accession>
<dbReference type="AlphaFoldDB" id="A0A1Q8R0C8"/>
<reference evidence="1 2" key="1">
    <citation type="submission" date="2016-09" db="EMBL/GenBank/DDBJ databases">
        <title>Complete genome of Desulfosporosinus sp. OL.</title>
        <authorList>
            <person name="Mardanov A."/>
            <person name="Beletsky A."/>
            <person name="Panova A."/>
            <person name="Karnachuk O."/>
            <person name="Ravin N."/>
        </authorList>
    </citation>
    <scope>NUCLEOTIDE SEQUENCE [LARGE SCALE GENOMIC DNA]</scope>
    <source>
        <strain evidence="1 2">OL</strain>
    </source>
</reference>